<proteinExistence type="predicted"/>
<dbReference type="EMBL" id="LR796249">
    <property type="protein sequence ID" value="CAB4130724.1"/>
    <property type="molecule type" value="Genomic_DNA"/>
</dbReference>
<organism evidence="2">
    <name type="scientific">uncultured Caudovirales phage</name>
    <dbReference type="NCBI Taxonomy" id="2100421"/>
    <lineage>
        <taxon>Viruses</taxon>
        <taxon>Duplodnaviria</taxon>
        <taxon>Heunggongvirae</taxon>
        <taxon>Uroviricota</taxon>
        <taxon>Caudoviricetes</taxon>
        <taxon>Peduoviridae</taxon>
        <taxon>Maltschvirus</taxon>
        <taxon>Maltschvirus maltsch</taxon>
    </lineage>
</organism>
<dbReference type="InterPro" id="IPR029058">
    <property type="entry name" value="AB_hydrolase_fold"/>
</dbReference>
<dbReference type="SUPFAM" id="SSF53474">
    <property type="entry name" value="alpha/beta-Hydrolases"/>
    <property type="match status" value="1"/>
</dbReference>
<reference evidence="2" key="1">
    <citation type="submission" date="2020-04" db="EMBL/GenBank/DDBJ databases">
        <authorList>
            <person name="Chiriac C."/>
            <person name="Salcher M."/>
            <person name="Ghai R."/>
            <person name="Kavagutti S V."/>
        </authorList>
    </citation>
    <scope>NUCLEOTIDE SEQUENCE</scope>
</reference>
<evidence type="ECO:0000313" key="2">
    <source>
        <dbReference type="EMBL" id="CAB4135167.1"/>
    </source>
</evidence>
<gene>
    <name evidence="1" type="ORF">UFOVP127_17</name>
    <name evidence="2" type="ORF">UFOVP276_123</name>
</gene>
<protein>
    <submittedName>
        <fullName evidence="2">Uncharacterized protein</fullName>
    </submittedName>
</protein>
<evidence type="ECO:0000313" key="1">
    <source>
        <dbReference type="EMBL" id="CAB4130724.1"/>
    </source>
</evidence>
<name>A0A6J5LQ80_9CAUD</name>
<dbReference type="Gene3D" id="3.40.50.1820">
    <property type="entry name" value="alpha/beta hydrolase"/>
    <property type="match status" value="1"/>
</dbReference>
<dbReference type="EMBL" id="LR796294">
    <property type="protein sequence ID" value="CAB4135167.1"/>
    <property type="molecule type" value="Genomic_DNA"/>
</dbReference>
<sequence>MAYNNVSPPLLPSNDPNGYWMAHRNTVKNYIYPGMVLPTKTPTVITSPITVPAEASHIIRLIFPDPGGRTGGTAANVDVAFPFVPYSGGVGTWYCGHNNPGVRYDMGNYWKDDGTSIPKGWLAAGKIVVLNELPGYGIRQPETVVMAGQPIVVNADGHHYESGFNDGGPTPNRLFTDPAIWALDYVGSLYNPSSYCIAGHSGGSDASALVAACDDRYSKVFLLQPGSSTGYGSLNDVEQWGANPAMQYSVQDNIAGLFATSGVVQGRTTYIGYDNQDEYDPGKIGFWTNWITSSSHWLSACVSNASLVLHQKYGIYDGMYHNIDVDECSYVLSQCSN</sequence>
<accession>A0A6J5LQ80</accession>